<dbReference type="InterPro" id="IPR037188">
    <property type="entry name" value="Sdo1/SBDS_central_sf"/>
</dbReference>
<feature type="domain" description="Ribosome maturation protein SDO1/SBDS N-terminal" evidence="9">
    <location>
        <begin position="116"/>
        <end position="202"/>
    </location>
</feature>
<dbReference type="SUPFAM" id="SSF89895">
    <property type="entry name" value="FYSH domain"/>
    <property type="match status" value="1"/>
</dbReference>
<dbReference type="AlphaFoldDB" id="A0A0E0APY3"/>
<evidence type="ECO:0000259" key="9">
    <source>
        <dbReference type="Pfam" id="PF01172"/>
    </source>
</evidence>
<sequence length="457" mass="51677">MVSFTVLSAWEKKRKKEKEKEKLSWRISSQREADVGGPFTRASHPAHEPAQLGGRPDTIQLLVSSSPLVSCRVVFSNPSKPKPRRREEAARARVWGGGGEMSRTLVQPVGQKRLTNVAVVRLRKHGQRFEIACFPNKVLSWRTRVEKDIDEVLQSHTVYSNVSKGVLAKSKDLLKAFSTDDHTAICLEILDKGELQVSGKEREAQLSSQFHEIATIVMDKTINPETRRPYTITMIERLMHDVHFAVDPNLTSKEQALKVIKKLTEHFPIKRAPLRVRFTAPKSKFASLTEKLEEWNANVISKDESGSQPSVVCEIEPSILRSCEERLKDVQGRVEVLSVSAHAEGGSSVDQYENTEESQSVPAVEIDPVARIGEAMQKQSISSEPENPGQGQGKQQRRCKECDVLVEDKLYREHCKSGWHKHNYTRHKNGLPPLSQEECLVEMELADSKRDLKDYDF</sequence>
<dbReference type="InterPro" id="IPR018978">
    <property type="entry name" value="SDO1/SBDS_central"/>
</dbReference>
<keyword evidence="5" id="KW-0690">Ribosome biogenesis</keyword>
<evidence type="ECO:0000313" key="12">
    <source>
        <dbReference type="EnsemblPlants" id="OGLUM08G00580.1"/>
    </source>
</evidence>
<evidence type="ECO:0000259" key="10">
    <source>
        <dbReference type="Pfam" id="PF09377"/>
    </source>
</evidence>
<comment type="subcellular location">
    <subcellularLocation>
        <location evidence="2">Cytoplasm</location>
    </subcellularLocation>
    <subcellularLocation>
        <location evidence="1">Nucleus</location>
    </subcellularLocation>
</comment>
<evidence type="ECO:0000256" key="5">
    <source>
        <dbReference type="ARBA" id="ARBA00022517"/>
    </source>
</evidence>
<keyword evidence="13" id="KW-1185">Reference proteome</keyword>
<feature type="region of interest" description="Disordered" evidence="8">
    <location>
        <begin position="345"/>
        <end position="364"/>
    </location>
</feature>
<dbReference type="Proteomes" id="UP000026961">
    <property type="component" value="Chromosome 8"/>
</dbReference>
<dbReference type="PANTHER" id="PTHR10927:SF1">
    <property type="entry name" value="RIBOSOME MATURATION PROTEIN SBDS"/>
    <property type="match status" value="1"/>
</dbReference>
<dbReference type="Gramene" id="OGLUM08G00580.1">
    <property type="protein sequence ID" value="OGLUM08G00580.1"/>
    <property type="gene ID" value="OGLUM08G00580"/>
</dbReference>
<dbReference type="InterPro" id="IPR039100">
    <property type="entry name" value="Sdo1/SBDS-like"/>
</dbReference>
<evidence type="ECO:0000259" key="11">
    <source>
        <dbReference type="Pfam" id="PF20268"/>
    </source>
</evidence>
<dbReference type="eggNOG" id="KOG2917">
    <property type="taxonomic scope" value="Eukaryota"/>
</dbReference>
<evidence type="ECO:0008006" key="14">
    <source>
        <dbReference type="Google" id="ProtNLM"/>
    </source>
</evidence>
<keyword evidence="4" id="KW-0963">Cytoplasm</keyword>
<protein>
    <recommendedName>
        <fullName evidence="14">Ribosome maturation protein SBDS</fullName>
    </recommendedName>
</protein>
<feature type="region of interest" description="Disordered" evidence="8">
    <location>
        <begin position="12"/>
        <end position="54"/>
    </location>
</feature>
<dbReference type="GO" id="GO:0005737">
    <property type="term" value="C:cytoplasm"/>
    <property type="evidence" value="ECO:0007669"/>
    <property type="project" value="UniProtKB-SubCell"/>
</dbReference>
<dbReference type="InterPro" id="IPR046928">
    <property type="entry name" value="SDO1/SBDS_C"/>
</dbReference>
<dbReference type="Gene3D" id="3.30.1250.10">
    <property type="entry name" value="Ribosome maturation protein SBDS, N-terminal domain"/>
    <property type="match status" value="1"/>
</dbReference>
<dbReference type="EnsemblPlants" id="OGLUM08G00580.1">
    <property type="protein sequence ID" value="OGLUM08G00580.1"/>
    <property type="gene ID" value="OGLUM08G00580"/>
</dbReference>
<dbReference type="InterPro" id="IPR002140">
    <property type="entry name" value="Sdo1/SBDS"/>
</dbReference>
<dbReference type="Pfam" id="PF09377">
    <property type="entry name" value="SBDS_domain_II"/>
    <property type="match status" value="1"/>
</dbReference>
<dbReference type="Pfam" id="PF01172">
    <property type="entry name" value="SBDS_N"/>
    <property type="match status" value="1"/>
</dbReference>
<dbReference type="InterPro" id="IPR036786">
    <property type="entry name" value="Ribosome_mat_SBDS_N_sf"/>
</dbReference>
<dbReference type="Pfam" id="PF20268">
    <property type="entry name" value="SBDS_C"/>
    <property type="match status" value="1"/>
</dbReference>
<dbReference type="InterPro" id="IPR018023">
    <property type="entry name" value="Ribosome_mat_SBDS_CS"/>
</dbReference>
<dbReference type="FunFam" id="1.10.10.900:FF:000001">
    <property type="entry name" value="SBDS, ribosome maturation factor"/>
    <property type="match status" value="1"/>
</dbReference>
<feature type="compositionally biased region" description="Basic and acidic residues" evidence="8">
    <location>
        <begin position="18"/>
        <end position="34"/>
    </location>
</feature>
<dbReference type="eggNOG" id="KOG2785">
    <property type="taxonomic scope" value="Eukaryota"/>
</dbReference>
<reference evidence="12" key="1">
    <citation type="submission" date="2015-04" db="UniProtKB">
        <authorList>
            <consortium name="EnsemblPlants"/>
        </authorList>
    </citation>
    <scope>IDENTIFICATION</scope>
</reference>
<organism evidence="12">
    <name type="scientific">Oryza glumipatula</name>
    <dbReference type="NCBI Taxonomy" id="40148"/>
    <lineage>
        <taxon>Eukaryota</taxon>
        <taxon>Viridiplantae</taxon>
        <taxon>Streptophyta</taxon>
        <taxon>Embryophyta</taxon>
        <taxon>Tracheophyta</taxon>
        <taxon>Spermatophyta</taxon>
        <taxon>Magnoliopsida</taxon>
        <taxon>Liliopsida</taxon>
        <taxon>Poales</taxon>
        <taxon>Poaceae</taxon>
        <taxon>BOP clade</taxon>
        <taxon>Oryzoideae</taxon>
        <taxon>Oryzeae</taxon>
        <taxon>Oryzinae</taxon>
        <taxon>Oryza</taxon>
    </lineage>
</organism>
<feature type="domain" description="Ribosome maturation protein SDO1/SBDS C-terminal" evidence="11">
    <location>
        <begin position="275"/>
        <end position="339"/>
    </location>
</feature>
<dbReference type="InterPro" id="IPR019783">
    <property type="entry name" value="SDO1/SBDS_N"/>
</dbReference>
<dbReference type="Gene3D" id="1.10.10.900">
    <property type="entry name" value="SBDS protein C-terminal domain, subdomain 1"/>
    <property type="match status" value="1"/>
</dbReference>
<dbReference type="FunFam" id="3.30.1250.10:FF:000001">
    <property type="entry name" value="SBDS, ribosome maturation factor"/>
    <property type="match status" value="1"/>
</dbReference>
<evidence type="ECO:0000256" key="8">
    <source>
        <dbReference type="SAM" id="MobiDB-lite"/>
    </source>
</evidence>
<evidence type="ECO:0000256" key="6">
    <source>
        <dbReference type="ARBA" id="ARBA00023242"/>
    </source>
</evidence>
<keyword evidence="6" id="KW-0539">Nucleus</keyword>
<dbReference type="Gene3D" id="3.30.70.240">
    <property type="match status" value="1"/>
</dbReference>
<evidence type="ECO:0000256" key="2">
    <source>
        <dbReference type="ARBA" id="ARBA00004496"/>
    </source>
</evidence>
<name>A0A0E0APY3_9ORYZ</name>
<comment type="similarity">
    <text evidence="3">Belongs to the SDO1/SBDS family.</text>
</comment>
<comment type="subunit">
    <text evidence="7">Associates with the 60S ribosomal subunit.</text>
</comment>
<feature type="region of interest" description="Disordered" evidence="8">
    <location>
        <begin position="376"/>
        <end position="398"/>
    </location>
</feature>
<dbReference type="NCBIfam" id="TIGR00291">
    <property type="entry name" value="RNA_SBDS"/>
    <property type="match status" value="1"/>
</dbReference>
<feature type="compositionally biased region" description="Polar residues" evidence="8">
    <location>
        <begin position="348"/>
        <end position="361"/>
    </location>
</feature>
<dbReference type="STRING" id="40148.A0A0E0APY3"/>
<feature type="domain" description="Ribosome maturation protein SDO1/SBDS central" evidence="10">
    <location>
        <begin position="212"/>
        <end position="272"/>
    </location>
</feature>
<dbReference type="PANTHER" id="PTHR10927">
    <property type="entry name" value="RIBOSOME MATURATION PROTEIN SBDS"/>
    <property type="match status" value="1"/>
</dbReference>
<dbReference type="GO" id="GO:0005634">
    <property type="term" value="C:nucleus"/>
    <property type="evidence" value="ECO:0007669"/>
    <property type="project" value="UniProtKB-SubCell"/>
</dbReference>
<dbReference type="HOGENOM" id="CLU_043216_0_0_1"/>
<evidence type="ECO:0000256" key="4">
    <source>
        <dbReference type="ARBA" id="ARBA00022490"/>
    </source>
</evidence>
<accession>A0A0E0APY3</accession>
<evidence type="ECO:0000256" key="7">
    <source>
        <dbReference type="ARBA" id="ARBA00049708"/>
    </source>
</evidence>
<evidence type="ECO:0000256" key="3">
    <source>
        <dbReference type="ARBA" id="ARBA00007433"/>
    </source>
</evidence>
<proteinExistence type="inferred from homology"/>
<dbReference type="PROSITE" id="PS01267">
    <property type="entry name" value="UPF0023"/>
    <property type="match status" value="1"/>
</dbReference>
<evidence type="ECO:0000313" key="13">
    <source>
        <dbReference type="Proteomes" id="UP000026961"/>
    </source>
</evidence>
<dbReference type="GO" id="GO:0042256">
    <property type="term" value="P:cytosolic ribosome assembly"/>
    <property type="evidence" value="ECO:0007669"/>
    <property type="project" value="InterPro"/>
</dbReference>
<evidence type="ECO:0000256" key="1">
    <source>
        <dbReference type="ARBA" id="ARBA00004123"/>
    </source>
</evidence>
<reference evidence="12" key="2">
    <citation type="submission" date="2018-05" db="EMBL/GenBank/DDBJ databases">
        <title>OgluRS3 (Oryza glumaepatula Reference Sequence Version 3).</title>
        <authorList>
            <person name="Zhang J."/>
            <person name="Kudrna D."/>
            <person name="Lee S."/>
            <person name="Talag J."/>
            <person name="Welchert J."/>
            <person name="Wing R.A."/>
        </authorList>
    </citation>
    <scope>NUCLEOTIDE SEQUENCE [LARGE SCALE GENOMIC DNA]</scope>
</reference>
<dbReference type="SUPFAM" id="SSF109728">
    <property type="entry name" value="Hypothetical protein AF0491, middle domain"/>
    <property type="match status" value="1"/>
</dbReference>